<dbReference type="EMBL" id="JACHNY010000002">
    <property type="protein sequence ID" value="MBB4616981.1"/>
    <property type="molecule type" value="Genomic_DNA"/>
</dbReference>
<accession>A0A7W7EXE0</accession>
<dbReference type="AlphaFoldDB" id="A0A7W7EXE0"/>
<proteinExistence type="predicted"/>
<sequence>MIETERLLLRGWREADLAPFHAMGQDAEAMRYLGPPTSRDETRWTLNRAQACQAEHGHCQWAIERKSDGAFLGYCGLKPGDAPMRGEIEIGWQLDRRVWGHGYAREAAAASIAWGWRNLAVPSIAAVTVPANRRSWGLMERLGMIRFPEEDFRYPDLTPGEPPRAHILYRIARPGLWKRAA</sequence>
<dbReference type="InterPro" id="IPR051531">
    <property type="entry name" value="N-acetyltransferase"/>
</dbReference>
<protein>
    <submittedName>
        <fullName evidence="2">RimJ/RimL family protein N-acetyltransferase</fullName>
    </submittedName>
</protein>
<dbReference type="SUPFAM" id="SSF55729">
    <property type="entry name" value="Acyl-CoA N-acyltransferases (Nat)"/>
    <property type="match status" value="1"/>
</dbReference>
<keyword evidence="3" id="KW-1185">Reference proteome</keyword>
<dbReference type="GO" id="GO:0016747">
    <property type="term" value="F:acyltransferase activity, transferring groups other than amino-acyl groups"/>
    <property type="evidence" value="ECO:0007669"/>
    <property type="project" value="InterPro"/>
</dbReference>
<dbReference type="PROSITE" id="PS51186">
    <property type="entry name" value="GNAT"/>
    <property type="match status" value="1"/>
</dbReference>
<dbReference type="InterPro" id="IPR000182">
    <property type="entry name" value="GNAT_dom"/>
</dbReference>
<dbReference type="PANTHER" id="PTHR43792">
    <property type="entry name" value="GNAT FAMILY, PUTATIVE (AFU_ORTHOLOGUE AFUA_3G00765)-RELATED-RELATED"/>
    <property type="match status" value="1"/>
</dbReference>
<dbReference type="Pfam" id="PF13302">
    <property type="entry name" value="Acetyltransf_3"/>
    <property type="match status" value="1"/>
</dbReference>
<evidence type="ECO:0000313" key="2">
    <source>
        <dbReference type="EMBL" id="MBB4616981.1"/>
    </source>
</evidence>
<dbReference type="PANTHER" id="PTHR43792:SF1">
    <property type="entry name" value="N-ACETYLTRANSFERASE DOMAIN-CONTAINING PROTEIN"/>
    <property type="match status" value="1"/>
</dbReference>
<dbReference type="Gene3D" id="3.40.630.30">
    <property type="match status" value="1"/>
</dbReference>
<dbReference type="RefSeq" id="WP_184112445.1">
    <property type="nucleotide sequence ID" value="NZ_JACHNY010000002.1"/>
</dbReference>
<feature type="domain" description="N-acetyltransferase" evidence="1">
    <location>
        <begin position="7"/>
        <end position="174"/>
    </location>
</feature>
<comment type="caution">
    <text evidence="2">The sequence shown here is derived from an EMBL/GenBank/DDBJ whole genome shotgun (WGS) entry which is preliminary data.</text>
</comment>
<evidence type="ECO:0000259" key="1">
    <source>
        <dbReference type="PROSITE" id="PS51186"/>
    </source>
</evidence>
<name>A0A7W7EXE0_9SPHN</name>
<dbReference type="InterPro" id="IPR016181">
    <property type="entry name" value="Acyl_CoA_acyltransferase"/>
</dbReference>
<gene>
    <name evidence="2" type="ORF">GGQ96_001101</name>
</gene>
<evidence type="ECO:0000313" key="3">
    <source>
        <dbReference type="Proteomes" id="UP000574769"/>
    </source>
</evidence>
<reference evidence="2 3" key="1">
    <citation type="submission" date="2020-08" db="EMBL/GenBank/DDBJ databases">
        <title>Genomic Encyclopedia of Type Strains, Phase IV (KMG-IV): sequencing the most valuable type-strain genomes for metagenomic binning, comparative biology and taxonomic classification.</title>
        <authorList>
            <person name="Goeker M."/>
        </authorList>
    </citation>
    <scope>NUCLEOTIDE SEQUENCE [LARGE SCALE GENOMIC DNA]</scope>
    <source>
        <strain evidence="2 3">DSM 15867</strain>
    </source>
</reference>
<dbReference type="Proteomes" id="UP000574769">
    <property type="component" value="Unassembled WGS sequence"/>
</dbReference>
<organism evidence="2 3">
    <name type="scientific">Sphingomonas abaci</name>
    <dbReference type="NCBI Taxonomy" id="237611"/>
    <lineage>
        <taxon>Bacteria</taxon>
        <taxon>Pseudomonadati</taxon>
        <taxon>Pseudomonadota</taxon>
        <taxon>Alphaproteobacteria</taxon>
        <taxon>Sphingomonadales</taxon>
        <taxon>Sphingomonadaceae</taxon>
        <taxon>Sphingomonas</taxon>
    </lineage>
</organism>
<keyword evidence="2" id="KW-0808">Transferase</keyword>